<keyword evidence="1" id="KW-1133">Transmembrane helix</keyword>
<dbReference type="Proteomes" id="UP000799302">
    <property type="component" value="Unassembled WGS sequence"/>
</dbReference>
<dbReference type="EMBL" id="MU004234">
    <property type="protein sequence ID" value="KAF2670542.1"/>
    <property type="molecule type" value="Genomic_DNA"/>
</dbReference>
<keyword evidence="1" id="KW-0472">Membrane</keyword>
<feature type="transmembrane region" description="Helical" evidence="1">
    <location>
        <begin position="20"/>
        <end position="38"/>
    </location>
</feature>
<dbReference type="PANTHER" id="PTHR28092">
    <property type="entry name" value="FACTOR-INDUCED GENE 1 PROTEIN"/>
    <property type="match status" value="1"/>
</dbReference>
<dbReference type="Pfam" id="PF12351">
    <property type="entry name" value="Fig1"/>
    <property type="match status" value="1"/>
</dbReference>
<feature type="transmembrane region" description="Helical" evidence="1">
    <location>
        <begin position="172"/>
        <end position="194"/>
    </location>
</feature>
<keyword evidence="3" id="KW-1185">Reference proteome</keyword>
<sequence length="252" mass="27041">MPRFAVSDMRFSGFAFERGLIILIALVIIMQSLVLSGSSSSLESDHLYIVGLSNVEQKTVSKVSVGYFGLCIRSGQSVDCKKDLKSLALSVGSGLSQTSMLKYADAYRSDVLFSGFLVGSIALSLICAILLATFPGWHEDEDEITGSIIDVKPFPSRPVVQVAHVCIIASEMFAFIAALWQHVSAATFIALINATDSIAKPHIGKIAVSFVWLSFGLLCLCHLGIWSIQVSMSVLDRLVSDGGSESEGEIAI</sequence>
<accession>A0A6A6UEE8</accession>
<feature type="transmembrane region" description="Helical" evidence="1">
    <location>
        <begin position="111"/>
        <end position="134"/>
    </location>
</feature>
<dbReference type="GO" id="GO:0016020">
    <property type="term" value="C:membrane"/>
    <property type="evidence" value="ECO:0007669"/>
    <property type="project" value="InterPro"/>
</dbReference>
<evidence type="ECO:0000313" key="3">
    <source>
        <dbReference type="Proteomes" id="UP000799302"/>
    </source>
</evidence>
<evidence type="ECO:0000313" key="2">
    <source>
        <dbReference type="EMBL" id="KAF2670542.1"/>
    </source>
</evidence>
<organism evidence="2 3">
    <name type="scientific">Microthyrium microscopicum</name>
    <dbReference type="NCBI Taxonomy" id="703497"/>
    <lineage>
        <taxon>Eukaryota</taxon>
        <taxon>Fungi</taxon>
        <taxon>Dikarya</taxon>
        <taxon>Ascomycota</taxon>
        <taxon>Pezizomycotina</taxon>
        <taxon>Dothideomycetes</taxon>
        <taxon>Dothideomycetes incertae sedis</taxon>
        <taxon>Microthyriales</taxon>
        <taxon>Microthyriaceae</taxon>
        <taxon>Microthyrium</taxon>
    </lineage>
</organism>
<name>A0A6A6UEE8_9PEZI</name>
<gene>
    <name evidence="2" type="ORF">BT63DRAFT_240904</name>
</gene>
<keyword evidence="1" id="KW-0812">Transmembrane</keyword>
<dbReference type="OrthoDB" id="3550957at2759"/>
<dbReference type="PANTHER" id="PTHR28092:SF1">
    <property type="entry name" value="FACTOR-INDUCED GENE 1 PROTEIN"/>
    <property type="match status" value="1"/>
</dbReference>
<reference evidence="2" key="1">
    <citation type="journal article" date="2020" name="Stud. Mycol.">
        <title>101 Dothideomycetes genomes: a test case for predicting lifestyles and emergence of pathogens.</title>
        <authorList>
            <person name="Haridas S."/>
            <person name="Albert R."/>
            <person name="Binder M."/>
            <person name="Bloem J."/>
            <person name="Labutti K."/>
            <person name="Salamov A."/>
            <person name="Andreopoulos B."/>
            <person name="Baker S."/>
            <person name="Barry K."/>
            <person name="Bills G."/>
            <person name="Bluhm B."/>
            <person name="Cannon C."/>
            <person name="Castanera R."/>
            <person name="Culley D."/>
            <person name="Daum C."/>
            <person name="Ezra D."/>
            <person name="Gonzalez J."/>
            <person name="Henrissat B."/>
            <person name="Kuo A."/>
            <person name="Liang C."/>
            <person name="Lipzen A."/>
            <person name="Lutzoni F."/>
            <person name="Magnuson J."/>
            <person name="Mondo S."/>
            <person name="Nolan M."/>
            <person name="Ohm R."/>
            <person name="Pangilinan J."/>
            <person name="Park H.-J."/>
            <person name="Ramirez L."/>
            <person name="Alfaro M."/>
            <person name="Sun H."/>
            <person name="Tritt A."/>
            <person name="Yoshinaga Y."/>
            <person name="Zwiers L.-H."/>
            <person name="Turgeon B."/>
            <person name="Goodwin S."/>
            <person name="Spatafora J."/>
            <person name="Crous P."/>
            <person name="Grigoriev I."/>
        </authorList>
    </citation>
    <scope>NUCLEOTIDE SEQUENCE</scope>
    <source>
        <strain evidence="2">CBS 115976</strain>
    </source>
</reference>
<dbReference type="AlphaFoldDB" id="A0A6A6UEE8"/>
<proteinExistence type="predicted"/>
<dbReference type="GO" id="GO:0043332">
    <property type="term" value="C:mating projection tip"/>
    <property type="evidence" value="ECO:0007669"/>
    <property type="project" value="TreeGrafter"/>
</dbReference>
<dbReference type="InterPro" id="IPR033481">
    <property type="entry name" value="Dni1/Fig1"/>
</dbReference>
<feature type="transmembrane region" description="Helical" evidence="1">
    <location>
        <begin position="206"/>
        <end position="228"/>
    </location>
</feature>
<dbReference type="GO" id="GO:0000747">
    <property type="term" value="P:conjugation with cellular fusion"/>
    <property type="evidence" value="ECO:0007669"/>
    <property type="project" value="TreeGrafter"/>
</dbReference>
<evidence type="ECO:0000256" key="1">
    <source>
        <dbReference type="SAM" id="Phobius"/>
    </source>
</evidence>
<protein>
    <submittedName>
        <fullName evidence="2">Uncharacterized protein</fullName>
    </submittedName>
</protein>